<evidence type="ECO:0000256" key="4">
    <source>
        <dbReference type="ARBA" id="ARBA00023163"/>
    </source>
</evidence>
<evidence type="ECO:0000256" key="5">
    <source>
        <dbReference type="PROSITE-ProRule" id="PRU00169"/>
    </source>
</evidence>
<dbReference type="PANTHER" id="PTHR43214">
    <property type="entry name" value="TWO-COMPONENT RESPONSE REGULATOR"/>
    <property type="match status" value="1"/>
</dbReference>
<dbReference type="RefSeq" id="WP_319944096.1">
    <property type="nucleotide sequence ID" value="NZ_WEGI01000026.1"/>
</dbReference>
<dbReference type="EMBL" id="WEGI01000026">
    <property type="protein sequence ID" value="MQY31911.1"/>
    <property type="molecule type" value="Genomic_DNA"/>
</dbReference>
<dbReference type="SMART" id="SM00421">
    <property type="entry name" value="HTH_LUXR"/>
    <property type="match status" value="1"/>
</dbReference>
<organism evidence="8 9">
    <name type="scientific">Nocardia aurantia</name>
    <dbReference type="NCBI Taxonomy" id="2585199"/>
    <lineage>
        <taxon>Bacteria</taxon>
        <taxon>Bacillati</taxon>
        <taxon>Actinomycetota</taxon>
        <taxon>Actinomycetes</taxon>
        <taxon>Mycobacteriales</taxon>
        <taxon>Nocardiaceae</taxon>
        <taxon>Nocardia</taxon>
    </lineage>
</organism>
<keyword evidence="9" id="KW-1185">Reference proteome</keyword>
<dbReference type="GO" id="GO:0000160">
    <property type="term" value="P:phosphorelay signal transduction system"/>
    <property type="evidence" value="ECO:0007669"/>
    <property type="project" value="InterPro"/>
</dbReference>
<dbReference type="AlphaFoldDB" id="A0A7K0E201"/>
<dbReference type="InterPro" id="IPR001789">
    <property type="entry name" value="Sig_transdc_resp-reg_receiver"/>
</dbReference>
<dbReference type="Proteomes" id="UP000431401">
    <property type="component" value="Unassembled WGS sequence"/>
</dbReference>
<keyword evidence="4" id="KW-0804">Transcription</keyword>
<dbReference type="CDD" id="cd06170">
    <property type="entry name" value="LuxR_C_like"/>
    <property type="match status" value="1"/>
</dbReference>
<evidence type="ECO:0000313" key="8">
    <source>
        <dbReference type="EMBL" id="MQY31911.1"/>
    </source>
</evidence>
<evidence type="ECO:0000313" key="9">
    <source>
        <dbReference type="Proteomes" id="UP000431401"/>
    </source>
</evidence>
<dbReference type="InterPro" id="IPR058245">
    <property type="entry name" value="NreC/VraR/RcsB-like_REC"/>
</dbReference>
<dbReference type="PRINTS" id="PR00038">
    <property type="entry name" value="HTHLUXR"/>
</dbReference>
<comment type="caution">
    <text evidence="8">The sequence shown here is derived from an EMBL/GenBank/DDBJ whole genome shotgun (WGS) entry which is preliminary data.</text>
</comment>
<dbReference type="Pfam" id="PF00072">
    <property type="entry name" value="Response_reg"/>
    <property type="match status" value="1"/>
</dbReference>
<evidence type="ECO:0000259" key="7">
    <source>
        <dbReference type="PROSITE" id="PS50110"/>
    </source>
</evidence>
<dbReference type="GO" id="GO:0003677">
    <property type="term" value="F:DNA binding"/>
    <property type="evidence" value="ECO:0007669"/>
    <property type="project" value="UniProtKB-KW"/>
</dbReference>
<feature type="modified residue" description="4-aspartylphosphate" evidence="5">
    <location>
        <position position="55"/>
    </location>
</feature>
<dbReference type="Gene3D" id="3.40.50.2300">
    <property type="match status" value="1"/>
</dbReference>
<gene>
    <name evidence="8" type="primary">vraR_2</name>
    <name evidence="8" type="ORF">NRB56_75230</name>
</gene>
<keyword evidence="2" id="KW-0805">Transcription regulation</keyword>
<dbReference type="PANTHER" id="PTHR43214:SF24">
    <property type="entry name" value="TRANSCRIPTIONAL REGULATORY PROTEIN NARL-RELATED"/>
    <property type="match status" value="1"/>
</dbReference>
<dbReference type="CDD" id="cd17535">
    <property type="entry name" value="REC_NarL-like"/>
    <property type="match status" value="1"/>
</dbReference>
<keyword evidence="1 5" id="KW-0597">Phosphoprotein</keyword>
<keyword evidence="3" id="KW-0238">DNA-binding</keyword>
<evidence type="ECO:0000259" key="6">
    <source>
        <dbReference type="PROSITE" id="PS50043"/>
    </source>
</evidence>
<dbReference type="PROSITE" id="PS50043">
    <property type="entry name" value="HTH_LUXR_2"/>
    <property type="match status" value="1"/>
</dbReference>
<accession>A0A7K0E201</accession>
<dbReference type="InterPro" id="IPR039420">
    <property type="entry name" value="WalR-like"/>
</dbReference>
<evidence type="ECO:0000256" key="3">
    <source>
        <dbReference type="ARBA" id="ARBA00023125"/>
    </source>
</evidence>
<reference evidence="8 9" key="1">
    <citation type="submission" date="2019-10" db="EMBL/GenBank/DDBJ databases">
        <title>Nocardia macrotermitis sp. nov. and Nocardia aurantia sp. nov., isolated from the gut of fungus growing-termite Macrotermes natalensis.</title>
        <authorList>
            <person name="Benndorf R."/>
            <person name="Schwitalla J."/>
            <person name="Martin K."/>
            <person name="De Beer W."/>
            <person name="Kaster A.-K."/>
            <person name="Vollmers J."/>
            <person name="Poulsen M."/>
            <person name="Beemelmanns C."/>
        </authorList>
    </citation>
    <scope>NUCLEOTIDE SEQUENCE [LARGE SCALE GENOMIC DNA]</scope>
    <source>
        <strain evidence="8 9">RB56</strain>
    </source>
</reference>
<feature type="domain" description="Response regulatory" evidence="7">
    <location>
        <begin position="4"/>
        <end position="120"/>
    </location>
</feature>
<dbReference type="Pfam" id="PF00196">
    <property type="entry name" value="GerE"/>
    <property type="match status" value="1"/>
</dbReference>
<proteinExistence type="predicted"/>
<dbReference type="SUPFAM" id="SSF52172">
    <property type="entry name" value="CheY-like"/>
    <property type="match status" value="1"/>
</dbReference>
<sequence length="220" mass="23148">MSIGVLIVDDDALVRSGLAFMLRAAEGIRVLGEVGDGDQVPAAVATLAPDVVLMDLRMTRIGGLDATRALQAMPHPPHVLVLTTFDADREVLAALRAGAAGYLLKDTPPADIVHAIRKTAAGEPMLSPSVTRRLMELAGARDDNSARTAARARLATLTERELEVAMAVGRGLSNAQIADIAYMSTATVKAYVSRLLEKLNMTNRVQVALLVQQAGTAGDG</sequence>
<dbReference type="InterPro" id="IPR000792">
    <property type="entry name" value="Tscrpt_reg_LuxR_C"/>
</dbReference>
<feature type="domain" description="HTH luxR-type" evidence="6">
    <location>
        <begin position="150"/>
        <end position="215"/>
    </location>
</feature>
<protein>
    <submittedName>
        <fullName evidence="8">Response regulator protein VraR</fullName>
    </submittedName>
</protein>
<dbReference type="SMART" id="SM00448">
    <property type="entry name" value="REC"/>
    <property type="match status" value="1"/>
</dbReference>
<dbReference type="GO" id="GO:0006355">
    <property type="term" value="P:regulation of DNA-templated transcription"/>
    <property type="evidence" value="ECO:0007669"/>
    <property type="project" value="InterPro"/>
</dbReference>
<evidence type="ECO:0000256" key="1">
    <source>
        <dbReference type="ARBA" id="ARBA00022553"/>
    </source>
</evidence>
<dbReference type="InterPro" id="IPR016032">
    <property type="entry name" value="Sig_transdc_resp-reg_C-effctor"/>
</dbReference>
<evidence type="ECO:0000256" key="2">
    <source>
        <dbReference type="ARBA" id="ARBA00023015"/>
    </source>
</evidence>
<dbReference type="PROSITE" id="PS50110">
    <property type="entry name" value="RESPONSE_REGULATORY"/>
    <property type="match status" value="1"/>
</dbReference>
<dbReference type="InterPro" id="IPR011006">
    <property type="entry name" value="CheY-like_superfamily"/>
</dbReference>
<name>A0A7K0E201_9NOCA</name>
<dbReference type="SUPFAM" id="SSF46894">
    <property type="entry name" value="C-terminal effector domain of the bipartite response regulators"/>
    <property type="match status" value="1"/>
</dbReference>